<protein>
    <submittedName>
        <fullName evidence="1">Putative rRNA methylase</fullName>
        <ecNumber evidence="1">2.1.-.-</ecNumber>
    </submittedName>
</protein>
<proteinExistence type="predicted"/>
<dbReference type="OrthoDB" id="9792989at2"/>
<gene>
    <name evidence="1" type="ORF">SAMEA4504048_00544</name>
</gene>
<reference evidence="1 2" key="1">
    <citation type="submission" date="2017-06" db="EMBL/GenBank/DDBJ databases">
        <authorList>
            <consortium name="Pathogen Informatics"/>
        </authorList>
    </citation>
    <scope>NUCLEOTIDE SEQUENCE [LARGE SCALE GENOMIC DNA]</scope>
    <source>
        <strain evidence="1 2">NCTC11291</strain>
    </source>
</reference>
<dbReference type="GO" id="GO:0032259">
    <property type="term" value="P:methylation"/>
    <property type="evidence" value="ECO:0007669"/>
    <property type="project" value="UniProtKB-KW"/>
</dbReference>
<keyword evidence="1" id="KW-0808">Transferase</keyword>
<dbReference type="CDD" id="cd02440">
    <property type="entry name" value="AdoMet_MTases"/>
    <property type="match status" value="1"/>
</dbReference>
<dbReference type="EC" id="2.1.-.-" evidence="1"/>
<accession>A0A239WMW2</accession>
<dbReference type="AlphaFoldDB" id="A0A239WMW2"/>
<organism evidence="1 2">
    <name type="scientific">Streptococcus acidominimus</name>
    <dbReference type="NCBI Taxonomy" id="1326"/>
    <lineage>
        <taxon>Bacteria</taxon>
        <taxon>Bacillati</taxon>
        <taxon>Bacillota</taxon>
        <taxon>Bacilli</taxon>
        <taxon>Lactobacillales</taxon>
        <taxon>Streptococcaceae</taxon>
        <taxon>Streptococcus</taxon>
    </lineage>
</organism>
<dbReference type="SUPFAM" id="SSF53335">
    <property type="entry name" value="S-adenosyl-L-methionine-dependent methyltransferases"/>
    <property type="match status" value="1"/>
</dbReference>
<sequence>MKRPLEMSHDFLMDILDDKSVVLDATMGNGYDTAFFAQRVKWVYAFDIQEQAVLVTKERLKAQQLDNVDIILDGHEKLDHYIDEPLDAAIFNLGYLPKADKRVVTKPHTTLESLRKALTVLKDKGRIAVMIYYGHEGGEMEKDAVLDFVKQLDQKKYTVMLYQTLNQINTPPFLIMIEKRSSS</sequence>
<evidence type="ECO:0000313" key="2">
    <source>
        <dbReference type="Proteomes" id="UP000215144"/>
    </source>
</evidence>
<dbReference type="Proteomes" id="UP000215144">
    <property type="component" value="Chromosome 1"/>
</dbReference>
<name>A0A239WMW2_STRAI</name>
<dbReference type="Gene3D" id="3.40.50.150">
    <property type="entry name" value="Vaccinia Virus protein VP39"/>
    <property type="match status" value="1"/>
</dbReference>
<evidence type="ECO:0000313" key="1">
    <source>
        <dbReference type="EMBL" id="SNV35985.1"/>
    </source>
</evidence>
<dbReference type="InterPro" id="IPR010719">
    <property type="entry name" value="MnmM_MeTrfase"/>
</dbReference>
<dbReference type="PANTHER" id="PTHR35276:SF1">
    <property type="entry name" value="TRNA (MNM(5)S(2)U34)-METHYLTRANSFERASE, CHLOROPLASTIC"/>
    <property type="match status" value="1"/>
</dbReference>
<dbReference type="PANTHER" id="PTHR35276">
    <property type="entry name" value="S-ADENOSYL-L-METHIONINE-DEPENDENT METHYLTRANSFERASES SUPERFAMILY PROTEIN"/>
    <property type="match status" value="1"/>
</dbReference>
<dbReference type="EMBL" id="LT906454">
    <property type="protein sequence ID" value="SNV35985.1"/>
    <property type="molecule type" value="Genomic_DNA"/>
</dbReference>
<dbReference type="GO" id="GO:0008168">
    <property type="term" value="F:methyltransferase activity"/>
    <property type="evidence" value="ECO:0007669"/>
    <property type="project" value="UniProtKB-KW"/>
</dbReference>
<dbReference type="InterPro" id="IPR029063">
    <property type="entry name" value="SAM-dependent_MTases_sf"/>
</dbReference>
<dbReference type="RefSeq" id="WP_095121882.1">
    <property type="nucleotide sequence ID" value="NZ_LT906454.1"/>
</dbReference>
<keyword evidence="1" id="KW-0489">Methyltransferase</keyword>
<dbReference type="KEGG" id="saco:SAME_00544"/>
<dbReference type="Pfam" id="PF06962">
    <property type="entry name" value="rRNA_methylase"/>
    <property type="match status" value="1"/>
</dbReference>